<evidence type="ECO:0000256" key="1">
    <source>
        <dbReference type="ARBA" id="ARBA00004648"/>
    </source>
</evidence>
<dbReference type="CDD" id="cd06530">
    <property type="entry name" value="S26_SPase_I"/>
    <property type="match status" value="1"/>
</dbReference>
<feature type="transmembrane region" description="Helical" evidence="12">
    <location>
        <begin position="151"/>
        <end position="174"/>
    </location>
</feature>
<gene>
    <name evidence="13" type="ORF">GCM10009836_56330</name>
</gene>
<dbReference type="RefSeq" id="WP_344423587.1">
    <property type="nucleotide sequence ID" value="NZ_BAAAQK010000023.1"/>
</dbReference>
<evidence type="ECO:0000256" key="8">
    <source>
        <dbReference type="ARBA" id="ARBA00023136"/>
    </source>
</evidence>
<comment type="function">
    <text evidence="10">Catalytic component of the signal peptidase complex (SPC) which catalyzes the cleavage of N-terminal signal sequences from nascent proteins as they are translocated into the lumen of the endoplasmic reticulum. Specifically cleaves N-terminal signal peptides that contain a hydrophobic alpha-helix (h-region) shorter than 18-20 amino acids.</text>
</comment>
<evidence type="ECO:0000256" key="10">
    <source>
        <dbReference type="ARBA" id="ARBA00045533"/>
    </source>
</evidence>
<keyword evidence="14" id="KW-1185">Reference proteome</keyword>
<proteinExistence type="predicted"/>
<keyword evidence="8 12" id="KW-0472">Membrane</keyword>
<comment type="caution">
    <text evidence="13">The sequence shown here is derived from an EMBL/GenBank/DDBJ whole genome shotgun (WGS) entry which is preliminary data.</text>
</comment>
<keyword evidence="7 12" id="KW-1133">Transmembrane helix</keyword>
<dbReference type="PANTHER" id="PTHR10806:SF6">
    <property type="entry name" value="SIGNAL PEPTIDASE COMPLEX CATALYTIC SUBUNIT SEC11"/>
    <property type="match status" value="1"/>
</dbReference>
<keyword evidence="5" id="KW-0256">Endoplasmic reticulum</keyword>
<comment type="subcellular location">
    <subcellularLocation>
        <location evidence="1">Endoplasmic reticulum membrane</location>
        <topology evidence="1">Single-pass type II membrane protein</topology>
    </subcellularLocation>
</comment>
<dbReference type="EMBL" id="BAAAQK010000023">
    <property type="protein sequence ID" value="GAA1868573.1"/>
    <property type="molecule type" value="Genomic_DNA"/>
</dbReference>
<dbReference type="Proteomes" id="UP001500449">
    <property type="component" value="Unassembled WGS sequence"/>
</dbReference>
<evidence type="ECO:0000256" key="2">
    <source>
        <dbReference type="ARBA" id="ARBA00022670"/>
    </source>
</evidence>
<dbReference type="InterPro" id="IPR019756">
    <property type="entry name" value="Pept_S26A_signal_pept_1_Ser-AS"/>
</dbReference>
<dbReference type="SUPFAM" id="SSF51306">
    <property type="entry name" value="LexA/Signal peptidase"/>
    <property type="match status" value="1"/>
</dbReference>
<dbReference type="PROSITE" id="PS00501">
    <property type="entry name" value="SPASE_I_1"/>
    <property type="match status" value="1"/>
</dbReference>
<evidence type="ECO:0000313" key="13">
    <source>
        <dbReference type="EMBL" id="GAA1868573.1"/>
    </source>
</evidence>
<feature type="transmembrane region" description="Helical" evidence="12">
    <location>
        <begin position="21"/>
        <end position="47"/>
    </location>
</feature>
<evidence type="ECO:0000256" key="9">
    <source>
        <dbReference type="ARBA" id="ARBA00033305"/>
    </source>
</evidence>
<keyword evidence="2" id="KW-0645">Protease</keyword>
<dbReference type="PANTHER" id="PTHR10806">
    <property type="entry name" value="SIGNAL PEPTIDASE COMPLEX CATALYTIC SUBUNIT SEC11"/>
    <property type="match status" value="1"/>
</dbReference>
<evidence type="ECO:0000313" key="14">
    <source>
        <dbReference type="Proteomes" id="UP001500449"/>
    </source>
</evidence>
<evidence type="ECO:0000256" key="7">
    <source>
        <dbReference type="ARBA" id="ARBA00022989"/>
    </source>
</evidence>
<dbReference type="InterPro" id="IPR001733">
    <property type="entry name" value="Peptidase_S26B"/>
</dbReference>
<evidence type="ECO:0000256" key="5">
    <source>
        <dbReference type="ARBA" id="ARBA00022824"/>
    </source>
</evidence>
<organism evidence="13 14">
    <name type="scientific">Pseudonocardia ailaonensis</name>
    <dbReference type="NCBI Taxonomy" id="367279"/>
    <lineage>
        <taxon>Bacteria</taxon>
        <taxon>Bacillati</taxon>
        <taxon>Actinomycetota</taxon>
        <taxon>Actinomycetes</taxon>
        <taxon>Pseudonocardiales</taxon>
        <taxon>Pseudonocardiaceae</taxon>
        <taxon>Pseudonocardia</taxon>
    </lineage>
</organism>
<evidence type="ECO:0000256" key="6">
    <source>
        <dbReference type="ARBA" id="ARBA00022968"/>
    </source>
</evidence>
<dbReference type="InterPro" id="IPR036286">
    <property type="entry name" value="LexA/Signal_pep-like_sf"/>
</dbReference>
<protein>
    <recommendedName>
        <fullName evidence="9 11">Signal peptidase I</fullName>
        <ecNumber evidence="11">3.4.21.89</ecNumber>
    </recommendedName>
</protein>
<keyword evidence="4" id="KW-0378">Hydrolase</keyword>
<evidence type="ECO:0000256" key="3">
    <source>
        <dbReference type="ARBA" id="ARBA00022692"/>
    </source>
</evidence>
<dbReference type="PRINTS" id="PR00728">
    <property type="entry name" value="SIGNALPTASE"/>
</dbReference>
<sequence>MATHTAAPRAHARRRHPARRVLGAVGTLVVLALLALATAVAILPLAVGGRALTVLSGSMEPTLHVGSIAVVRPVEPAQLAVGDIVNFTDRDLSTGQTRIVTHRVVEVAPGPRFVTKGDANPTNDLHPIAAADVHGRLWYDVPYVGTLRQRLATPAGLVILGGVVLLGVALALLVPKYRD</sequence>
<evidence type="ECO:0000256" key="11">
    <source>
        <dbReference type="NCBIfam" id="TIGR02228"/>
    </source>
</evidence>
<dbReference type="NCBIfam" id="TIGR02228">
    <property type="entry name" value="sigpep_I_arch"/>
    <property type="match status" value="1"/>
</dbReference>
<reference evidence="13 14" key="1">
    <citation type="journal article" date="2019" name="Int. J. Syst. Evol. Microbiol.">
        <title>The Global Catalogue of Microorganisms (GCM) 10K type strain sequencing project: providing services to taxonomists for standard genome sequencing and annotation.</title>
        <authorList>
            <consortium name="The Broad Institute Genomics Platform"/>
            <consortium name="The Broad Institute Genome Sequencing Center for Infectious Disease"/>
            <person name="Wu L."/>
            <person name="Ma J."/>
        </authorList>
    </citation>
    <scope>NUCLEOTIDE SEQUENCE [LARGE SCALE GENOMIC DNA]</scope>
    <source>
        <strain evidence="13 14">JCM 16009</strain>
    </source>
</reference>
<keyword evidence="3 12" id="KW-0812">Transmembrane</keyword>
<dbReference type="EC" id="3.4.21.89" evidence="11"/>
<dbReference type="InterPro" id="IPR019533">
    <property type="entry name" value="Peptidase_S26"/>
</dbReference>
<name>A0ABN2NIT2_9PSEU</name>
<evidence type="ECO:0000256" key="4">
    <source>
        <dbReference type="ARBA" id="ARBA00022801"/>
    </source>
</evidence>
<accession>A0ABN2NIT2</accession>
<evidence type="ECO:0000256" key="12">
    <source>
        <dbReference type="SAM" id="Phobius"/>
    </source>
</evidence>
<keyword evidence="6" id="KW-0735">Signal-anchor</keyword>